<keyword evidence="5" id="KW-1185">Reference proteome</keyword>
<feature type="signal peptide" evidence="1">
    <location>
        <begin position="1"/>
        <end position="20"/>
    </location>
</feature>
<dbReference type="RefSeq" id="WP_041504768.1">
    <property type="nucleotide sequence ID" value="NZ_JPIU01000025.1"/>
</dbReference>
<dbReference type="Gene3D" id="2.60.120.890">
    <property type="entry name" value="BT2081, beta-jelly-roll domain"/>
    <property type="match status" value="1"/>
</dbReference>
<dbReference type="EMBL" id="JPIU01000025">
    <property type="protein sequence ID" value="KIO46616.1"/>
    <property type="molecule type" value="Genomic_DNA"/>
</dbReference>
<dbReference type="InterPro" id="IPR024311">
    <property type="entry name" value="Lipocalin-like"/>
</dbReference>
<dbReference type="Pfam" id="PF13944">
    <property type="entry name" value="Calycin_like"/>
    <property type="match status" value="1"/>
</dbReference>
<dbReference type="InterPro" id="IPR025112">
    <property type="entry name" value="PCMD"/>
</dbReference>
<dbReference type="PROSITE" id="PS51257">
    <property type="entry name" value="PROKAR_LIPOPROTEIN"/>
    <property type="match status" value="1"/>
</dbReference>
<protein>
    <recommendedName>
        <fullName evidence="6">Carbohydrate metabolism domain-containing protein</fullName>
    </recommendedName>
</protein>
<feature type="chain" id="PRO_5002169448" description="Carbohydrate metabolism domain-containing protein" evidence="1">
    <location>
        <begin position="21"/>
        <end position="617"/>
    </location>
</feature>
<sequence>MKNKLLLILILGMSIFSACHDDDKPEAPPTIDDIVATYSSDKLQATANGKNLPSNAAVNIIKETDETSTIKLLNIVPGVPEFAIPNATFEAVSKSAYYSKLEGSVTDSIAGYDVQLTGSVEAGILSATITITDMGGESIDATSFYNKTYKGEMTIKVSNLTEPVVMTQRIYTSRPSTKEKSRIQLEINNFSFSGMSLGTIKLDTLPVLQRGRYYSFKSIDQEIEVQGIGKVQADVNGVIVGNNIQLSLIVKAGPLTVNVSFDGESVTESTDMKATITINSNVLLDPIAVSGSNYTFKVWDSTPTEQLVLLPEIEIPAGATLDSVIIYNAADKSTTPIDNKTAIDFSKFTPECYVAYYITAEDVRKNSIKKLFVVKIEDKDLVYTMENWNSIGKYFEPAGLTSSNTAASLFSIMGIPVEPYPVSKAEDGAAKVITRKTVSETSPSGMVPAMTAGTLFNGEFKLNILDQLKSTKFGVPYRKKPVSLKVSYKYTPGALYYKTEKVSNGNSTINTAVEMPNAKDTCSINAYLYEVSSYDETLDGSNINTSPSVIMKASLIDGNSTSSYTERTINFTETGNGTFDPSKKYKLAIVCTPSKDGDQFMGAESTLWIKHMEIISE</sequence>
<dbReference type="Proteomes" id="UP000031980">
    <property type="component" value="Unassembled WGS sequence"/>
</dbReference>
<accession>A0A0C3RHC8</accession>
<reference evidence="4 5" key="1">
    <citation type="submission" date="2014-07" db="EMBL/GenBank/DDBJ databases">
        <title>Porphyromonadaceae bacterium OUH 308042 = ATCC BAA-2681 = DSM 28342 draft genome.</title>
        <authorList>
            <person name="Sydenham T.V."/>
            <person name="Hasman H."/>
            <person name="Justensen U.S."/>
        </authorList>
    </citation>
    <scope>NUCLEOTIDE SEQUENCE [LARGE SCALE GENOMIC DNA]</scope>
    <source>
        <strain evidence="4 5">OUH 308042</strain>
    </source>
</reference>
<proteinExistence type="predicted"/>
<evidence type="ECO:0000313" key="4">
    <source>
        <dbReference type="EMBL" id="KIO46616.1"/>
    </source>
</evidence>
<comment type="caution">
    <text evidence="4">The sequence shown here is derived from an EMBL/GenBank/DDBJ whole genome shotgun (WGS) entry which is preliminary data.</text>
</comment>
<evidence type="ECO:0000313" key="5">
    <source>
        <dbReference type="Proteomes" id="UP000031980"/>
    </source>
</evidence>
<dbReference type="Pfam" id="PF13201">
    <property type="entry name" value="PCMD"/>
    <property type="match status" value="1"/>
</dbReference>
<keyword evidence="1" id="KW-0732">Signal</keyword>
<evidence type="ECO:0000256" key="1">
    <source>
        <dbReference type="SAM" id="SignalP"/>
    </source>
</evidence>
<gene>
    <name evidence="4" type="ORF">BA92_01740</name>
</gene>
<feature type="domain" description="Lipocalin-like" evidence="3">
    <location>
        <begin position="148"/>
        <end position="263"/>
    </location>
</feature>
<evidence type="ECO:0000259" key="3">
    <source>
        <dbReference type="Pfam" id="PF13944"/>
    </source>
</evidence>
<evidence type="ECO:0000259" key="2">
    <source>
        <dbReference type="Pfam" id="PF13201"/>
    </source>
</evidence>
<dbReference type="InterPro" id="IPR038653">
    <property type="entry name" value="Put_CMD_sf"/>
</dbReference>
<evidence type="ECO:0008006" key="6">
    <source>
        <dbReference type="Google" id="ProtNLM"/>
    </source>
</evidence>
<organism evidence="4 5">
    <name type="scientific">Sanguibacteroides justesenii</name>
    <dbReference type="NCBI Taxonomy" id="1547597"/>
    <lineage>
        <taxon>Bacteria</taxon>
        <taxon>Pseudomonadati</taxon>
        <taxon>Bacteroidota</taxon>
        <taxon>Bacteroidia</taxon>
        <taxon>Bacteroidales</taxon>
        <taxon>Porphyromonadaceae</taxon>
        <taxon>Sanguibacteroides</taxon>
    </lineage>
</organism>
<name>A0A0C3RHC8_9PORP</name>
<dbReference type="AlphaFoldDB" id="A0A0C3RHC8"/>
<feature type="domain" description="Putative carbohydrate metabolism" evidence="2">
    <location>
        <begin position="388"/>
        <end position="615"/>
    </location>
</feature>